<keyword evidence="2" id="KW-1185">Reference proteome</keyword>
<protein>
    <submittedName>
        <fullName evidence="1">Uncharacterized protein</fullName>
    </submittedName>
</protein>
<gene>
    <name evidence="1" type="ORF">RRG08_037976</name>
</gene>
<evidence type="ECO:0000313" key="2">
    <source>
        <dbReference type="Proteomes" id="UP001283361"/>
    </source>
</evidence>
<comment type="caution">
    <text evidence="1">The sequence shown here is derived from an EMBL/GenBank/DDBJ whole genome shotgun (WGS) entry which is preliminary data.</text>
</comment>
<dbReference type="AlphaFoldDB" id="A0AAE1DVZ7"/>
<organism evidence="1 2">
    <name type="scientific">Elysia crispata</name>
    <name type="common">lettuce slug</name>
    <dbReference type="NCBI Taxonomy" id="231223"/>
    <lineage>
        <taxon>Eukaryota</taxon>
        <taxon>Metazoa</taxon>
        <taxon>Spiralia</taxon>
        <taxon>Lophotrochozoa</taxon>
        <taxon>Mollusca</taxon>
        <taxon>Gastropoda</taxon>
        <taxon>Heterobranchia</taxon>
        <taxon>Euthyneura</taxon>
        <taxon>Panpulmonata</taxon>
        <taxon>Sacoglossa</taxon>
        <taxon>Placobranchoidea</taxon>
        <taxon>Plakobranchidae</taxon>
        <taxon>Elysia</taxon>
    </lineage>
</organism>
<dbReference type="EMBL" id="JAWDGP010002177">
    <property type="protein sequence ID" value="KAK3785024.1"/>
    <property type="molecule type" value="Genomic_DNA"/>
</dbReference>
<dbReference type="Proteomes" id="UP001283361">
    <property type="component" value="Unassembled WGS sequence"/>
</dbReference>
<accession>A0AAE1DVZ7</accession>
<reference evidence="1" key="1">
    <citation type="journal article" date="2023" name="G3 (Bethesda)">
        <title>A reference genome for the long-term kleptoplast-retaining sea slug Elysia crispata morphotype clarki.</title>
        <authorList>
            <person name="Eastman K.E."/>
            <person name="Pendleton A.L."/>
            <person name="Shaikh M.A."/>
            <person name="Suttiyut T."/>
            <person name="Ogas R."/>
            <person name="Tomko P."/>
            <person name="Gavelis G."/>
            <person name="Widhalm J.R."/>
            <person name="Wisecaver J.H."/>
        </authorList>
    </citation>
    <scope>NUCLEOTIDE SEQUENCE</scope>
    <source>
        <strain evidence="1">ECLA1</strain>
    </source>
</reference>
<proteinExistence type="predicted"/>
<sequence length="160" mass="17284">MDKLYICSLVTVNAAVYKLYICVTRTLRHWLQSLVTVSAAVDKPPNSTGPGQVSPSTASGQACLLQQTAGISTNLGFMAGLTSGYCTLRILQIYWSPKIRSGQTLGIESVSDVCASFRRMMLAVIKRSLDIKRALDSQLLYNKRSKVIIMSGSCKSGDGA</sequence>
<evidence type="ECO:0000313" key="1">
    <source>
        <dbReference type="EMBL" id="KAK3785024.1"/>
    </source>
</evidence>
<name>A0AAE1DVZ7_9GAST</name>